<organism evidence="3">
    <name type="scientific">uncultured Thiotrichaceae bacterium</name>
    <dbReference type="NCBI Taxonomy" id="298394"/>
    <lineage>
        <taxon>Bacteria</taxon>
        <taxon>Pseudomonadati</taxon>
        <taxon>Pseudomonadota</taxon>
        <taxon>Gammaproteobacteria</taxon>
        <taxon>Thiotrichales</taxon>
        <taxon>Thiotrichaceae</taxon>
        <taxon>environmental samples</taxon>
    </lineage>
</organism>
<name>A0A6S6T5N2_9GAMM</name>
<evidence type="ECO:0000256" key="2">
    <source>
        <dbReference type="SAM" id="MobiDB-lite"/>
    </source>
</evidence>
<sequence>MARLAPDADPEYRHTLEGPDDMSAHVRNILTQTELQIPITHGRSGLGTWQGVFLWEHRTGHFTRNITVTITGNRIEE</sequence>
<dbReference type="AlphaFoldDB" id="A0A6S6T5N2"/>
<dbReference type="InterPro" id="IPR035917">
    <property type="entry name" value="YjbQ-like_sf"/>
</dbReference>
<proteinExistence type="inferred from homology"/>
<feature type="region of interest" description="Disordered" evidence="2">
    <location>
        <begin position="1"/>
        <end position="20"/>
    </location>
</feature>
<dbReference type="Pfam" id="PF01894">
    <property type="entry name" value="YjbQ"/>
    <property type="match status" value="1"/>
</dbReference>
<protein>
    <submittedName>
        <fullName evidence="3">Uncharacterized protein sll1880 (YjbQ family)</fullName>
    </submittedName>
</protein>
<evidence type="ECO:0000256" key="1">
    <source>
        <dbReference type="ARBA" id="ARBA00005534"/>
    </source>
</evidence>
<dbReference type="EMBL" id="CACVAY010000062">
    <property type="protein sequence ID" value="CAA6813555.1"/>
    <property type="molecule type" value="Genomic_DNA"/>
</dbReference>
<accession>A0A6S6T5N2</accession>
<gene>
    <name evidence="3" type="ORF">HELGO_WM15077</name>
</gene>
<dbReference type="SUPFAM" id="SSF111038">
    <property type="entry name" value="YjbQ-like"/>
    <property type="match status" value="1"/>
</dbReference>
<dbReference type="InterPro" id="IPR001602">
    <property type="entry name" value="UPF0047_YjbQ-like"/>
</dbReference>
<dbReference type="PANTHER" id="PTHR30615:SF8">
    <property type="entry name" value="UPF0047 PROTEIN C4A8.02C"/>
    <property type="match status" value="1"/>
</dbReference>
<dbReference type="Gene3D" id="2.60.120.460">
    <property type="entry name" value="YjbQ-like"/>
    <property type="match status" value="1"/>
</dbReference>
<comment type="similarity">
    <text evidence="1">Belongs to the UPF0047 family.</text>
</comment>
<evidence type="ECO:0000313" key="3">
    <source>
        <dbReference type="EMBL" id="CAA6813555.1"/>
    </source>
</evidence>
<dbReference type="PANTHER" id="PTHR30615">
    <property type="entry name" value="UNCHARACTERIZED PROTEIN YJBQ-RELATED"/>
    <property type="match status" value="1"/>
</dbReference>
<reference evidence="3" key="1">
    <citation type="submission" date="2020-01" db="EMBL/GenBank/DDBJ databases">
        <authorList>
            <person name="Meier V. D."/>
            <person name="Meier V D."/>
        </authorList>
    </citation>
    <scope>NUCLEOTIDE SEQUENCE</scope>
    <source>
        <strain evidence="3">HLG_WM_MAG_07</strain>
    </source>
</reference>